<dbReference type="Proteomes" id="UP001454036">
    <property type="component" value="Unassembled WGS sequence"/>
</dbReference>
<dbReference type="InterPro" id="IPR000008">
    <property type="entry name" value="C2_dom"/>
</dbReference>
<dbReference type="SUPFAM" id="SSF49562">
    <property type="entry name" value="C2 domain (Calcium/lipid-binding domain, CaLB)"/>
    <property type="match status" value="1"/>
</dbReference>
<comment type="caution">
    <text evidence="2">The sequence shown here is derived from an EMBL/GenBank/DDBJ whole genome shotgun (WGS) entry which is preliminary data.</text>
</comment>
<dbReference type="Pfam" id="PF00168">
    <property type="entry name" value="C2"/>
    <property type="match status" value="1"/>
</dbReference>
<protein>
    <recommendedName>
        <fullName evidence="1">C2 domain-containing protein</fullName>
    </recommendedName>
</protein>
<dbReference type="PROSITE" id="PS50004">
    <property type="entry name" value="C2"/>
    <property type="match status" value="1"/>
</dbReference>
<accession>A0AAV3Q0G7</accession>
<dbReference type="InterPro" id="IPR035892">
    <property type="entry name" value="C2_domain_sf"/>
</dbReference>
<dbReference type="CDD" id="cd04051">
    <property type="entry name" value="C2_SRC2_like"/>
    <property type="match status" value="1"/>
</dbReference>
<name>A0AAV3Q0G7_LITER</name>
<gene>
    <name evidence="2" type="ORF">LIER_38479</name>
</gene>
<dbReference type="Gene3D" id="2.60.40.150">
    <property type="entry name" value="C2 domain"/>
    <property type="match status" value="1"/>
</dbReference>
<proteinExistence type="predicted"/>
<keyword evidence="3" id="KW-1185">Reference proteome</keyword>
<dbReference type="InterPro" id="IPR044750">
    <property type="entry name" value="C2_SRC2/BAP"/>
</dbReference>
<evidence type="ECO:0000313" key="3">
    <source>
        <dbReference type="Proteomes" id="UP001454036"/>
    </source>
</evidence>
<dbReference type="AlphaFoldDB" id="A0AAV3Q0G7"/>
<dbReference type="PANTHER" id="PTHR32246:SF173">
    <property type="entry name" value="C2 DOMAIN-CONTAINING PROTEIN"/>
    <property type="match status" value="1"/>
</dbReference>
<sequence length="269" mass="29030">MEQRTLEITIISAKDLNKVNFITKMDVYAVVFISGDSNSKQKFKTPVDKDGGNNPTWNFTVKFTIDEAAAQQNGLSLVLKLKSERVLGDKEIGEVRVPIKELLDSPGSVNGKQFVSYQIRKPDGKPKGFISFSYQFGEKAVKVDEPVMAYPPPPNMVGTSSYSYPPLPVGGYAPPRPPQYAGYGYPPQQGYGGYPSQQPGYGHGYPPQQGYGYPPVVQPQKKKNKMGMGLGAGLLGGALGGMLLGDMVSDVGAYDAGYDAGFDDAGFDF</sequence>
<dbReference type="GO" id="GO:0006952">
    <property type="term" value="P:defense response"/>
    <property type="evidence" value="ECO:0007669"/>
    <property type="project" value="InterPro"/>
</dbReference>
<reference evidence="2 3" key="1">
    <citation type="submission" date="2024-01" db="EMBL/GenBank/DDBJ databases">
        <title>The complete chloroplast genome sequence of Lithospermum erythrorhizon: insights into the phylogenetic relationship among Boraginaceae species and the maternal lineages of purple gromwells.</title>
        <authorList>
            <person name="Okada T."/>
            <person name="Watanabe K."/>
        </authorList>
    </citation>
    <scope>NUCLEOTIDE SEQUENCE [LARGE SCALE GENOMIC DNA]</scope>
</reference>
<feature type="domain" description="C2" evidence="1">
    <location>
        <begin position="1"/>
        <end position="113"/>
    </location>
</feature>
<dbReference type="PANTHER" id="PTHR32246">
    <property type="entry name" value="INGRESSION PROTEIN FIC1"/>
    <property type="match status" value="1"/>
</dbReference>
<organism evidence="2 3">
    <name type="scientific">Lithospermum erythrorhizon</name>
    <name type="common">Purple gromwell</name>
    <name type="synonym">Lithospermum officinale var. erythrorhizon</name>
    <dbReference type="NCBI Taxonomy" id="34254"/>
    <lineage>
        <taxon>Eukaryota</taxon>
        <taxon>Viridiplantae</taxon>
        <taxon>Streptophyta</taxon>
        <taxon>Embryophyta</taxon>
        <taxon>Tracheophyta</taxon>
        <taxon>Spermatophyta</taxon>
        <taxon>Magnoliopsida</taxon>
        <taxon>eudicotyledons</taxon>
        <taxon>Gunneridae</taxon>
        <taxon>Pentapetalae</taxon>
        <taxon>asterids</taxon>
        <taxon>lamiids</taxon>
        <taxon>Boraginales</taxon>
        <taxon>Boraginaceae</taxon>
        <taxon>Boraginoideae</taxon>
        <taxon>Lithospermeae</taxon>
        <taxon>Lithospermum</taxon>
    </lineage>
</organism>
<dbReference type="EMBL" id="BAABME010019552">
    <property type="protein sequence ID" value="GAA0157564.1"/>
    <property type="molecule type" value="Genomic_DNA"/>
</dbReference>
<evidence type="ECO:0000259" key="1">
    <source>
        <dbReference type="PROSITE" id="PS50004"/>
    </source>
</evidence>
<evidence type="ECO:0000313" key="2">
    <source>
        <dbReference type="EMBL" id="GAA0157564.1"/>
    </source>
</evidence>
<dbReference type="SMART" id="SM00239">
    <property type="entry name" value="C2"/>
    <property type="match status" value="1"/>
</dbReference>